<name>A0A086CG57_9CHRO</name>
<evidence type="ECO:0000313" key="4">
    <source>
        <dbReference type="Proteomes" id="UP000028922"/>
    </source>
</evidence>
<dbReference type="AlphaFoldDB" id="A0A086CG57"/>
<dbReference type="PATRIC" id="fig|1527444.3.peg.944"/>
<evidence type="ECO:0000256" key="2">
    <source>
        <dbReference type="ARBA" id="ARBA00023239"/>
    </source>
</evidence>
<dbReference type="GO" id="GO:0046872">
    <property type="term" value="F:metal ion binding"/>
    <property type="evidence" value="ECO:0007669"/>
    <property type="project" value="UniProtKB-KW"/>
</dbReference>
<dbReference type="STRING" id="1527444.ucyna2_00993"/>
<dbReference type="EMBL" id="JPSP01000012">
    <property type="protein sequence ID" value="KFF41171.1"/>
    <property type="molecule type" value="Genomic_DNA"/>
</dbReference>
<organism evidence="3 4">
    <name type="scientific">Candidatus Atelocyanobacterium thalassa isolate SIO64986</name>
    <dbReference type="NCBI Taxonomy" id="1527444"/>
    <lineage>
        <taxon>Bacteria</taxon>
        <taxon>Bacillati</taxon>
        <taxon>Cyanobacteriota</taxon>
        <taxon>Cyanophyceae</taxon>
        <taxon>Oscillatoriophycideae</taxon>
        <taxon>Chroococcales</taxon>
        <taxon>Aphanothecaceae</taxon>
        <taxon>Candidatus Atelocyanobacterium</taxon>
        <taxon>Candidatus Atelocyanobacterium thalassae</taxon>
    </lineage>
</organism>
<dbReference type="PANTHER" id="PTHR33542">
    <property type="entry name" value="SIROHYDROCHLORIN FERROCHELATASE, CHLOROPLASTIC"/>
    <property type="match status" value="1"/>
</dbReference>
<dbReference type="Gene3D" id="3.40.50.1400">
    <property type="match status" value="2"/>
</dbReference>
<keyword evidence="1" id="KW-0479">Metal-binding</keyword>
<keyword evidence="2" id="KW-0456">Lyase</keyword>
<dbReference type="PANTHER" id="PTHR33542:SF3">
    <property type="entry name" value="SIROHYDROCHLORIN FERROCHELATASE, CHLOROPLASTIC"/>
    <property type="match status" value="1"/>
</dbReference>
<sequence>MSIVKLDNSNPLKSIDLPPLPLLRPLLMIGHGTRDIGGQKTFLEFASVYQALDYSRPIIPCFLELTEPYIGESIKLCISRGFTNISVLPILLFAARHNKFDITNELDQAKKKYPQLNFFYGKHFGITPNLLKLWVDRLAILDSSKVNPNKVKRSETVLLFVGRGSSDPDANGDAYKIARLLWEGSGYQAVEVAFIGITYPRLEESFRKVYSYQPKRIIVLPHFLFTGALIKKIFQITIKQQELHNHTEIVCLPEIGIHNQLLKILRERELETQKDQVNMNCEMCKFRIDSLNENIYSHDLNPDYYMNTKSYHQNIWKTY</sequence>
<protein>
    <recommendedName>
        <fullName evidence="5">Sirohydrochlorin cobaltochelatase</fullName>
    </recommendedName>
</protein>
<dbReference type="CDD" id="cd03416">
    <property type="entry name" value="CbiX_SirB_N"/>
    <property type="match status" value="1"/>
</dbReference>
<comment type="caution">
    <text evidence="3">The sequence shown here is derived from an EMBL/GenBank/DDBJ whole genome shotgun (WGS) entry which is preliminary data.</text>
</comment>
<dbReference type="eggNOG" id="COG2138">
    <property type="taxonomic scope" value="Bacteria"/>
</dbReference>
<proteinExistence type="predicted"/>
<evidence type="ECO:0000313" key="3">
    <source>
        <dbReference type="EMBL" id="KFF41171.1"/>
    </source>
</evidence>
<evidence type="ECO:0000256" key="1">
    <source>
        <dbReference type="ARBA" id="ARBA00022723"/>
    </source>
</evidence>
<dbReference type="InterPro" id="IPR050963">
    <property type="entry name" value="Sirohydro_Cobaltochel/CbiX"/>
</dbReference>
<accession>A0A086CG57</accession>
<dbReference type="CDD" id="cd03414">
    <property type="entry name" value="CbiX_SirB_C"/>
    <property type="match status" value="1"/>
</dbReference>
<gene>
    <name evidence="3" type="ORF">ucyna2_00993</name>
</gene>
<dbReference type="InterPro" id="IPR002762">
    <property type="entry name" value="CbiX-like"/>
</dbReference>
<dbReference type="Proteomes" id="UP000028922">
    <property type="component" value="Unassembled WGS sequence"/>
</dbReference>
<evidence type="ECO:0008006" key="5">
    <source>
        <dbReference type="Google" id="ProtNLM"/>
    </source>
</evidence>
<dbReference type="Pfam" id="PF01903">
    <property type="entry name" value="CbiX"/>
    <property type="match status" value="2"/>
</dbReference>
<dbReference type="SUPFAM" id="SSF53800">
    <property type="entry name" value="Chelatase"/>
    <property type="match status" value="1"/>
</dbReference>
<reference evidence="3 4" key="1">
    <citation type="submission" date="2014-08" db="EMBL/GenBank/DDBJ databases">
        <title>Comparative genomics reveals surprising divergence of two closely related strains of uncultivated UCYN-A cyanobacteria.</title>
        <authorList>
            <person name="Bombar D."/>
            <person name="Heller P."/>
            <person name="Sanchez-Baracaldo P."/>
            <person name="Carter B.J."/>
            <person name="Zert J.P."/>
        </authorList>
    </citation>
    <scope>NUCLEOTIDE SEQUENCE [LARGE SCALE GENOMIC DNA]</scope>
</reference>
<dbReference type="GO" id="GO:0016829">
    <property type="term" value="F:lyase activity"/>
    <property type="evidence" value="ECO:0007669"/>
    <property type="project" value="UniProtKB-KW"/>
</dbReference>